<dbReference type="OrthoDB" id="2874807at2"/>
<protein>
    <submittedName>
        <fullName evidence="1">Trp operon repressor family</fullName>
    </submittedName>
</protein>
<dbReference type="InterPro" id="IPR038116">
    <property type="entry name" value="TrpR-like_sf"/>
</dbReference>
<reference evidence="2" key="1">
    <citation type="submission" date="2017-04" db="EMBL/GenBank/DDBJ databases">
        <authorList>
            <person name="Varghese N."/>
            <person name="Submissions S."/>
        </authorList>
    </citation>
    <scope>NUCLEOTIDE SEQUENCE [LARGE SCALE GENOMIC DNA]</scope>
    <source>
        <strain evidence="2">DSM 9293</strain>
    </source>
</reference>
<sequence>MNLKLKTPETELLCRAVLSLETEDECFAFFEDILTVQEIQSIAQRLSVAQMLDQGQTYDDIARVTGASSATISRVKRALAFGADGYRRVLDKLNSTTQ</sequence>
<dbReference type="PIRSF" id="PIRSF012508">
    <property type="entry name" value="YerC"/>
    <property type="match status" value="1"/>
</dbReference>
<dbReference type="STRING" id="28034.BFX07_08805"/>
<dbReference type="Pfam" id="PF01371">
    <property type="entry name" value="Trp_repressor"/>
    <property type="match status" value="1"/>
</dbReference>
<evidence type="ECO:0000313" key="2">
    <source>
        <dbReference type="Proteomes" id="UP000192660"/>
    </source>
</evidence>
<dbReference type="AlphaFoldDB" id="A0A1W1WH49"/>
<dbReference type="GO" id="GO:0003700">
    <property type="term" value="F:DNA-binding transcription factor activity"/>
    <property type="evidence" value="ECO:0007669"/>
    <property type="project" value="InterPro"/>
</dbReference>
<gene>
    <name evidence="1" type="ORF">SAMN00768000_2285</name>
</gene>
<dbReference type="RefSeq" id="WP_084661614.1">
    <property type="nucleotide sequence ID" value="NZ_FWWY01000001.1"/>
</dbReference>
<dbReference type="InterPro" id="IPR010921">
    <property type="entry name" value="Trp_repressor/repl_initiator"/>
</dbReference>
<accession>A0A1W1WH49</accession>
<name>A0A1W1WH49_SULTA</name>
<dbReference type="GO" id="GO:0043565">
    <property type="term" value="F:sequence-specific DNA binding"/>
    <property type="evidence" value="ECO:0007669"/>
    <property type="project" value="InterPro"/>
</dbReference>
<dbReference type="SUPFAM" id="SSF48295">
    <property type="entry name" value="TrpR-like"/>
    <property type="match status" value="1"/>
</dbReference>
<organism evidence="1 2">
    <name type="scientific">Sulfobacillus thermosulfidooxidans (strain DSM 9293 / VKM B-1269 / AT-1)</name>
    <dbReference type="NCBI Taxonomy" id="929705"/>
    <lineage>
        <taxon>Bacteria</taxon>
        <taxon>Bacillati</taxon>
        <taxon>Bacillota</taxon>
        <taxon>Clostridia</taxon>
        <taxon>Eubacteriales</taxon>
        <taxon>Clostridiales Family XVII. Incertae Sedis</taxon>
        <taxon>Sulfobacillus</taxon>
    </lineage>
</organism>
<dbReference type="PANTHER" id="PTHR40080">
    <property type="entry name" value="LMO1763 PROTEIN"/>
    <property type="match status" value="1"/>
</dbReference>
<dbReference type="InterPro" id="IPR013368">
    <property type="entry name" value="YecD_YerC"/>
</dbReference>
<proteinExistence type="predicted"/>
<keyword evidence="2" id="KW-1185">Reference proteome</keyword>
<dbReference type="Proteomes" id="UP000192660">
    <property type="component" value="Unassembled WGS sequence"/>
</dbReference>
<dbReference type="EMBL" id="FWWY01000001">
    <property type="protein sequence ID" value="SMC05512.1"/>
    <property type="molecule type" value="Genomic_DNA"/>
</dbReference>
<dbReference type="InterPro" id="IPR000831">
    <property type="entry name" value="Trp_repress"/>
</dbReference>
<dbReference type="PANTHER" id="PTHR40080:SF1">
    <property type="entry name" value="TRPR-LIKE PROTEIN YERC_YECD"/>
    <property type="match status" value="1"/>
</dbReference>
<dbReference type="Gene3D" id="1.10.1270.10">
    <property type="entry name" value="TrpR-like"/>
    <property type="match status" value="1"/>
</dbReference>
<dbReference type="NCBIfam" id="TIGR02531">
    <property type="entry name" value="yecD_yerC"/>
    <property type="match status" value="1"/>
</dbReference>
<evidence type="ECO:0000313" key="1">
    <source>
        <dbReference type="EMBL" id="SMC05512.1"/>
    </source>
</evidence>